<organism evidence="2 3">
    <name type="scientific">Sparassis crispa</name>
    <dbReference type="NCBI Taxonomy" id="139825"/>
    <lineage>
        <taxon>Eukaryota</taxon>
        <taxon>Fungi</taxon>
        <taxon>Dikarya</taxon>
        <taxon>Basidiomycota</taxon>
        <taxon>Agaricomycotina</taxon>
        <taxon>Agaricomycetes</taxon>
        <taxon>Polyporales</taxon>
        <taxon>Sparassidaceae</taxon>
        <taxon>Sparassis</taxon>
    </lineage>
</organism>
<reference evidence="2 3" key="1">
    <citation type="journal article" date="2018" name="Sci. Rep.">
        <title>Genome sequence of the cauliflower mushroom Sparassis crispa (Hanabiratake) and its association with beneficial usage.</title>
        <authorList>
            <person name="Kiyama R."/>
            <person name="Furutani Y."/>
            <person name="Kawaguchi K."/>
            <person name="Nakanishi T."/>
        </authorList>
    </citation>
    <scope>NUCLEOTIDE SEQUENCE [LARGE SCALE GENOMIC DNA]</scope>
</reference>
<evidence type="ECO:0000313" key="3">
    <source>
        <dbReference type="Proteomes" id="UP000287166"/>
    </source>
</evidence>
<dbReference type="Gene3D" id="3.30.70.1060">
    <property type="entry name" value="Dimeric alpha+beta barrel"/>
    <property type="match status" value="1"/>
</dbReference>
<comment type="caution">
    <text evidence="2">The sequence shown here is derived from an EMBL/GenBank/DDBJ whole genome shotgun (WGS) entry which is preliminary data.</text>
</comment>
<dbReference type="AlphaFoldDB" id="A0A401GNN6"/>
<dbReference type="Proteomes" id="UP000287166">
    <property type="component" value="Unassembled WGS sequence"/>
</dbReference>
<gene>
    <name evidence="2" type="ORF">SCP_0509080</name>
</gene>
<feature type="domain" description="YCII-related" evidence="1">
    <location>
        <begin position="13"/>
        <end position="96"/>
    </location>
</feature>
<protein>
    <submittedName>
        <fullName evidence="2">Fusaric acid biosynthesis protein</fullName>
    </submittedName>
</protein>
<keyword evidence="3" id="KW-1185">Reference proteome</keyword>
<evidence type="ECO:0000259" key="1">
    <source>
        <dbReference type="Pfam" id="PF03795"/>
    </source>
</evidence>
<dbReference type="SUPFAM" id="SSF54909">
    <property type="entry name" value="Dimeric alpha+beta barrel"/>
    <property type="match status" value="1"/>
</dbReference>
<dbReference type="InterPro" id="IPR051807">
    <property type="entry name" value="Sec-metab_biosynth-assoc"/>
</dbReference>
<dbReference type="OrthoDB" id="5519740at2759"/>
<dbReference type="PANTHER" id="PTHR33606">
    <property type="entry name" value="PROTEIN YCII"/>
    <property type="match status" value="1"/>
</dbReference>
<name>A0A401GNN6_9APHY</name>
<dbReference type="PANTHER" id="PTHR33606:SF3">
    <property type="entry name" value="PROTEIN YCII"/>
    <property type="match status" value="1"/>
</dbReference>
<dbReference type="EMBL" id="BFAD01000005">
    <property type="protein sequence ID" value="GBE83851.1"/>
    <property type="molecule type" value="Genomic_DNA"/>
</dbReference>
<dbReference type="GeneID" id="38780768"/>
<sequence length="110" mass="12100">MSTTHKFAMYVLDASDPGAFERRLFHMSTHKENAAALVKRGILTYGGPLLSSESIVSPTAEKKMVGSLMVYEADSLDAARKVVESDPFYTNGVWDKEKLLLFPFVQAGAL</sequence>
<proteinExistence type="predicted"/>
<evidence type="ECO:0000313" key="2">
    <source>
        <dbReference type="EMBL" id="GBE83851.1"/>
    </source>
</evidence>
<dbReference type="InParanoid" id="A0A401GNN6"/>
<dbReference type="InterPro" id="IPR011008">
    <property type="entry name" value="Dimeric_a/b-barrel"/>
</dbReference>
<dbReference type="Pfam" id="PF03795">
    <property type="entry name" value="YCII"/>
    <property type="match status" value="1"/>
</dbReference>
<accession>A0A401GNN6</accession>
<dbReference type="InterPro" id="IPR005545">
    <property type="entry name" value="YCII"/>
</dbReference>
<dbReference type="RefSeq" id="XP_027614764.1">
    <property type="nucleotide sequence ID" value="XM_027758963.1"/>
</dbReference>